<dbReference type="Proteomes" id="UP001320159">
    <property type="component" value="Unassembled WGS sequence"/>
</dbReference>
<accession>A0AAP2W5K3</accession>
<evidence type="ECO:0000313" key="1">
    <source>
        <dbReference type="EMBL" id="MCD1294403.1"/>
    </source>
</evidence>
<protein>
    <submittedName>
        <fullName evidence="1">Uncharacterized protein</fullName>
    </submittedName>
</protein>
<name>A0AAP2W5K3_9EURY</name>
<dbReference type="EMBL" id="PGCK01000003">
    <property type="protein sequence ID" value="MCD1294403.1"/>
    <property type="molecule type" value="Genomic_DNA"/>
</dbReference>
<comment type="caution">
    <text evidence="1">The sequence shown here is derived from an EMBL/GenBank/DDBJ whole genome shotgun (WGS) entry which is preliminary data.</text>
</comment>
<proteinExistence type="predicted"/>
<keyword evidence="2" id="KW-1185">Reference proteome</keyword>
<gene>
    <name evidence="1" type="ORF">CUJ83_05245</name>
</gene>
<dbReference type="RefSeq" id="WP_230741231.1">
    <property type="nucleotide sequence ID" value="NZ_PGCK01000003.1"/>
</dbReference>
<dbReference type="AlphaFoldDB" id="A0AAP2W5K3"/>
<sequence>MRLEDDRPDETERRNNIKFERLVSGLFSPEHYAIERKPVTPAADQPYRDPDIIIKHKKSNQRFAVVCVFRQDFSQGQSVGSDVIRWSSPNQIKHYQDFQSSKKLPVFVVAGVKGFPDNPEHMYCIPLDSAKTPEIPPSVYGGHRKPVNKPFFYMNGKLK</sequence>
<organism evidence="1 2">
    <name type="scientific">Methanooceanicella nereidis</name>
    <dbReference type="NCBI Taxonomy" id="2052831"/>
    <lineage>
        <taxon>Archaea</taxon>
        <taxon>Methanobacteriati</taxon>
        <taxon>Methanobacteriota</taxon>
        <taxon>Stenosarchaea group</taxon>
        <taxon>Methanomicrobia</taxon>
        <taxon>Methanocellales</taxon>
        <taxon>Methanocellaceae</taxon>
        <taxon>Methanooceanicella</taxon>
    </lineage>
</organism>
<reference evidence="1 2" key="1">
    <citation type="submission" date="2017-11" db="EMBL/GenBank/DDBJ databases">
        <title>Isolation and Characterization of Family Methanocellaceae Species from Potential Methane Hydrate Area Offshore Southwestern Taiwan.</title>
        <authorList>
            <person name="Zhang W.-L."/>
            <person name="Chen W.-C."/>
            <person name="Lai M.-C."/>
            <person name="Chen S.-C."/>
        </authorList>
    </citation>
    <scope>NUCLEOTIDE SEQUENCE [LARGE SCALE GENOMIC DNA]</scope>
    <source>
        <strain evidence="1 2">CWC-04</strain>
    </source>
</reference>
<evidence type="ECO:0000313" key="2">
    <source>
        <dbReference type="Proteomes" id="UP001320159"/>
    </source>
</evidence>